<dbReference type="RefSeq" id="WP_376730747.1">
    <property type="nucleotide sequence ID" value="NZ_JAYMRP010000002.1"/>
</dbReference>
<evidence type="ECO:0000256" key="8">
    <source>
        <dbReference type="SAM" id="MobiDB-lite"/>
    </source>
</evidence>
<dbReference type="GO" id="GO:0016787">
    <property type="term" value="F:hydrolase activity"/>
    <property type="evidence" value="ECO:0007669"/>
    <property type="project" value="UniProtKB-KW"/>
</dbReference>
<accession>A0ABV5E4F7</accession>
<keyword evidence="3" id="KW-0479">Metal-binding</keyword>
<comment type="caution">
    <text evidence="10">The sequence shown here is derived from an EMBL/GenBank/DDBJ whole genome shotgun (WGS) entry which is preliminary data.</text>
</comment>
<evidence type="ECO:0000313" key="10">
    <source>
        <dbReference type="EMBL" id="MFB8771720.1"/>
    </source>
</evidence>
<feature type="region of interest" description="Disordered" evidence="8">
    <location>
        <begin position="1"/>
        <end position="23"/>
    </location>
</feature>
<name>A0ABV5E4F7_9ACTN</name>
<dbReference type="InterPro" id="IPR011118">
    <property type="entry name" value="Tannase/feruloyl_esterase"/>
</dbReference>
<feature type="chain" id="PRO_5045140054" evidence="9">
    <location>
        <begin position="47"/>
        <end position="489"/>
    </location>
</feature>
<keyword evidence="2" id="KW-0719">Serine esterase</keyword>
<proteinExistence type="inferred from homology"/>
<dbReference type="EMBL" id="JAYMRP010000002">
    <property type="protein sequence ID" value="MFB8771720.1"/>
    <property type="molecule type" value="Genomic_DNA"/>
</dbReference>
<keyword evidence="7" id="KW-1015">Disulfide bond</keyword>
<keyword evidence="11" id="KW-1185">Reference proteome</keyword>
<evidence type="ECO:0000256" key="9">
    <source>
        <dbReference type="SAM" id="SignalP"/>
    </source>
</evidence>
<feature type="signal peptide" evidence="9">
    <location>
        <begin position="1"/>
        <end position="46"/>
    </location>
</feature>
<protein>
    <submittedName>
        <fullName evidence="10">Tannase/feruloyl esterase family alpha/beta hydrolase</fullName>
    </submittedName>
</protein>
<organism evidence="10 11">
    <name type="scientific">Streptomyces broussonetiae</name>
    <dbReference type="NCBI Taxonomy" id="2686304"/>
    <lineage>
        <taxon>Bacteria</taxon>
        <taxon>Bacillati</taxon>
        <taxon>Actinomycetota</taxon>
        <taxon>Actinomycetes</taxon>
        <taxon>Kitasatosporales</taxon>
        <taxon>Streptomycetaceae</taxon>
        <taxon>Streptomyces</taxon>
    </lineage>
</organism>
<dbReference type="Gene3D" id="3.40.50.1820">
    <property type="entry name" value="alpha/beta hydrolase"/>
    <property type="match status" value="1"/>
</dbReference>
<dbReference type="Pfam" id="PF07519">
    <property type="entry name" value="Tannase"/>
    <property type="match status" value="1"/>
</dbReference>
<dbReference type="InterPro" id="IPR029058">
    <property type="entry name" value="AB_hydrolase_fold"/>
</dbReference>
<evidence type="ECO:0000256" key="1">
    <source>
        <dbReference type="ARBA" id="ARBA00006249"/>
    </source>
</evidence>
<keyword evidence="4 9" id="KW-0732">Signal</keyword>
<evidence type="ECO:0000256" key="3">
    <source>
        <dbReference type="ARBA" id="ARBA00022723"/>
    </source>
</evidence>
<evidence type="ECO:0000313" key="11">
    <source>
        <dbReference type="Proteomes" id="UP001585080"/>
    </source>
</evidence>
<dbReference type="SUPFAM" id="SSF53474">
    <property type="entry name" value="alpha/beta-Hydrolases"/>
    <property type="match status" value="1"/>
</dbReference>
<reference evidence="10 11" key="1">
    <citation type="submission" date="2024-01" db="EMBL/GenBank/DDBJ databases">
        <title>Genome mining of biosynthetic gene clusters to explore secondary metabolites of Streptomyces sp.</title>
        <authorList>
            <person name="Baig A."/>
            <person name="Ajitkumar Shintre N."/>
            <person name="Kumar H."/>
            <person name="Anbarasu A."/>
            <person name="Ramaiah S."/>
        </authorList>
    </citation>
    <scope>NUCLEOTIDE SEQUENCE [LARGE SCALE GENOMIC DNA]</scope>
    <source>
        <strain evidence="10 11">A57</strain>
    </source>
</reference>
<gene>
    <name evidence="10" type="ORF">VSS16_03020</name>
</gene>
<dbReference type="Proteomes" id="UP001585080">
    <property type="component" value="Unassembled WGS sequence"/>
</dbReference>
<keyword evidence="5 10" id="KW-0378">Hydrolase</keyword>
<sequence>MRLSPGSAHMAGPRPGRPRARVPARRGLSAALALAVVVLTPATATAGAPAGDPRGHCARLSQVRMPGAEHQRADCLDELTTAGTVASGHTDPADWSGLTPKDLAVPGAVPGIQIDGYFPDSSTTNTNHGWNHDAQFVVRLPDRWNGGLVVAGTPGNREQYANDRAIADWVLARGYAYAATDKGNTGPAFHQDGTRPGDAIAEWNDRLTQLTRAARAAVAQRYLRPPARTLVTGMSNGGYLVRWQLENHPELYDGGVDWEGTLWRADGPTLLDFLPPALRHYPGYAAGGAGAGRARAALYAAGFPPGSEFLWPFHHQVYWDLTQRIYREELDPGYDGTTEAGTPYCASGTPGCDADYAYETRPEAADAVRRIGLTGRIGKPLLTLHGTLDVLLPISQDSDVYARMVRDAGRDRLHRYYRIEGGTHTDSLVDAFPDALRPLTPCHRSAFTALERWLALGERPPASRTVALPAGASPAELLTGCPLGAPGRH</sequence>
<evidence type="ECO:0000256" key="4">
    <source>
        <dbReference type="ARBA" id="ARBA00022729"/>
    </source>
</evidence>
<comment type="similarity">
    <text evidence="1">Belongs to the tannase family.</text>
</comment>
<evidence type="ECO:0000256" key="6">
    <source>
        <dbReference type="ARBA" id="ARBA00022837"/>
    </source>
</evidence>
<evidence type="ECO:0000256" key="5">
    <source>
        <dbReference type="ARBA" id="ARBA00022801"/>
    </source>
</evidence>
<evidence type="ECO:0000256" key="7">
    <source>
        <dbReference type="ARBA" id="ARBA00023157"/>
    </source>
</evidence>
<keyword evidence="6" id="KW-0106">Calcium</keyword>
<evidence type="ECO:0000256" key="2">
    <source>
        <dbReference type="ARBA" id="ARBA00022487"/>
    </source>
</evidence>